<comment type="caution">
    <text evidence="2">The sequence shown here is derived from an EMBL/GenBank/DDBJ whole genome shotgun (WGS) entry which is preliminary data.</text>
</comment>
<dbReference type="AlphaFoldDB" id="A0A1S1M5X7"/>
<proteinExistence type="predicted"/>
<accession>A0A1S1M5X7</accession>
<keyword evidence="1" id="KW-0732">Signal</keyword>
<sequence length="61" mass="6650">MPCYAVMRPASMCLTIRSAARAAGGSWHSYLPDFRVCTGQSILLMTSESVGMVHISMAVLW</sequence>
<name>A0A1S1M5X7_MYCCH</name>
<keyword evidence="3" id="KW-1185">Reference proteome</keyword>
<dbReference type="Proteomes" id="UP000179441">
    <property type="component" value="Unassembled WGS sequence"/>
</dbReference>
<protein>
    <submittedName>
        <fullName evidence="2">Uncharacterized protein</fullName>
    </submittedName>
</protein>
<dbReference type="EMBL" id="MLIS01000001">
    <property type="protein sequence ID" value="OHU79011.1"/>
    <property type="molecule type" value="Genomic_DNA"/>
</dbReference>
<evidence type="ECO:0000256" key="1">
    <source>
        <dbReference type="SAM" id="SignalP"/>
    </source>
</evidence>
<evidence type="ECO:0000313" key="2">
    <source>
        <dbReference type="EMBL" id="OHU79011.1"/>
    </source>
</evidence>
<feature type="chain" id="PRO_5010287494" evidence="1">
    <location>
        <begin position="23"/>
        <end position="61"/>
    </location>
</feature>
<reference evidence="2 3" key="1">
    <citation type="submission" date="2016-10" db="EMBL/GenBank/DDBJ databases">
        <title>Evaluation of Human, Veterinary and Environmental Mycobacterium chelonae Isolates by Core Genome Phylogenomic Analysis, Targeted Gene Comparison, and Anti-microbial Susceptibility Patterns: A Tale of Mistaken Identities.</title>
        <authorList>
            <person name="Fogelson S.B."/>
            <person name="Camus A.C."/>
            <person name="Lorenz W."/>
            <person name="Vasireddy R."/>
            <person name="Vasireddy S."/>
            <person name="Smith T."/>
            <person name="Brown-Elliott B.A."/>
            <person name="Wallace R.J.Jr."/>
            <person name="Hasan N.A."/>
            <person name="Reischl U."/>
            <person name="Sanchez S."/>
        </authorList>
    </citation>
    <scope>NUCLEOTIDE SEQUENCE [LARGE SCALE GENOMIC DNA]</scope>
    <source>
        <strain evidence="2 3">15518</strain>
    </source>
</reference>
<organism evidence="2 3">
    <name type="scientific">Mycobacteroides chelonae</name>
    <name type="common">Mycobacterium chelonae</name>
    <dbReference type="NCBI Taxonomy" id="1774"/>
    <lineage>
        <taxon>Bacteria</taxon>
        <taxon>Bacillati</taxon>
        <taxon>Actinomycetota</taxon>
        <taxon>Actinomycetes</taxon>
        <taxon>Mycobacteriales</taxon>
        <taxon>Mycobacteriaceae</taxon>
        <taxon>Mycobacteroides</taxon>
    </lineage>
</organism>
<gene>
    <name evidence="2" type="ORF">BKG84_12055</name>
</gene>
<feature type="signal peptide" evidence="1">
    <location>
        <begin position="1"/>
        <end position="22"/>
    </location>
</feature>
<evidence type="ECO:0000313" key="3">
    <source>
        <dbReference type="Proteomes" id="UP000179441"/>
    </source>
</evidence>